<evidence type="ECO:0000313" key="4">
    <source>
        <dbReference type="Proteomes" id="UP000093104"/>
    </source>
</evidence>
<evidence type="ECO:0000313" key="3">
    <source>
        <dbReference type="EMBL" id="OCR26145.1"/>
    </source>
</evidence>
<gene>
    <name evidence="3" type="ORF">AFK24_06320</name>
</gene>
<dbReference type="OrthoDB" id="7023443at2"/>
<name>A0A1C7ZCU4_PSESX</name>
<organism evidence="3 4">
    <name type="scientific">Pseudomonas syringae</name>
    <dbReference type="NCBI Taxonomy" id="317"/>
    <lineage>
        <taxon>Bacteria</taxon>
        <taxon>Pseudomonadati</taxon>
        <taxon>Pseudomonadota</taxon>
        <taxon>Gammaproteobacteria</taxon>
        <taxon>Pseudomonadales</taxon>
        <taxon>Pseudomonadaceae</taxon>
        <taxon>Pseudomonas</taxon>
    </lineage>
</organism>
<dbReference type="Proteomes" id="UP000093104">
    <property type="component" value="Unassembled WGS sequence"/>
</dbReference>
<dbReference type="PROSITE" id="PS51257">
    <property type="entry name" value="PROKAR_LIPOPROTEIN"/>
    <property type="match status" value="1"/>
</dbReference>
<accession>A0A1C7ZCU4</accession>
<dbReference type="AlphaFoldDB" id="A0A1C7ZCU4"/>
<protein>
    <recommendedName>
        <fullName evidence="5">Secreted protein</fullName>
    </recommendedName>
</protein>
<sequence>MNLIKSLVFTATVLSCTAVLAEGGSERASQAAQKMRLVQETRFNDHSSEASRLVSADEKSRAEQMKKSEG</sequence>
<feature type="region of interest" description="Disordered" evidence="1">
    <location>
        <begin position="41"/>
        <end position="70"/>
    </location>
</feature>
<dbReference type="RefSeq" id="WP_065832414.1">
    <property type="nucleotide sequence ID" value="NZ_LGSI01000020.1"/>
</dbReference>
<feature type="signal peptide" evidence="2">
    <location>
        <begin position="1"/>
        <end position="21"/>
    </location>
</feature>
<evidence type="ECO:0000256" key="1">
    <source>
        <dbReference type="SAM" id="MobiDB-lite"/>
    </source>
</evidence>
<evidence type="ECO:0000256" key="2">
    <source>
        <dbReference type="SAM" id="SignalP"/>
    </source>
</evidence>
<feature type="chain" id="PRO_5008892379" description="Secreted protein" evidence="2">
    <location>
        <begin position="22"/>
        <end position="70"/>
    </location>
</feature>
<keyword evidence="2" id="KW-0732">Signal</keyword>
<comment type="caution">
    <text evidence="3">The sequence shown here is derived from an EMBL/GenBank/DDBJ whole genome shotgun (WGS) entry which is preliminary data.</text>
</comment>
<dbReference type="EMBL" id="LGSI01000020">
    <property type="protein sequence ID" value="OCR26145.1"/>
    <property type="molecule type" value="Genomic_DNA"/>
</dbReference>
<reference evidence="3 4" key="1">
    <citation type="submission" date="2015-07" db="EMBL/GenBank/DDBJ databases">
        <title>Draft genome sequence of a diazotrophic, plant growth-promoting rhizobacterium of the Pseudomonas syringae complex.</title>
        <authorList>
            <person name="Patten C.L."/>
            <person name="Jeong H."/>
        </authorList>
    </citation>
    <scope>NUCLEOTIDE SEQUENCE [LARGE SCALE GENOMIC DNA]</scope>
    <source>
        <strain evidence="3 4">GR12-2</strain>
    </source>
</reference>
<evidence type="ECO:0008006" key="5">
    <source>
        <dbReference type="Google" id="ProtNLM"/>
    </source>
</evidence>
<proteinExistence type="predicted"/>